<dbReference type="HAMAP" id="MF_01082">
    <property type="entry name" value="TruD"/>
    <property type="match status" value="1"/>
</dbReference>
<dbReference type="PANTHER" id="PTHR13326:SF21">
    <property type="entry name" value="PSEUDOURIDYLATE SYNTHASE PUS7L"/>
    <property type="match status" value="1"/>
</dbReference>
<dbReference type="STRING" id="1914305.BLW93_06485"/>
<keyword evidence="2 4" id="KW-0819">tRNA processing</keyword>
<comment type="similarity">
    <text evidence="1 4">Belongs to the pseudouridine synthase TruD family.</text>
</comment>
<dbReference type="GO" id="GO:0160150">
    <property type="term" value="F:tRNA pseudouridine(13) synthase activity"/>
    <property type="evidence" value="ECO:0007669"/>
    <property type="project" value="UniProtKB-EC"/>
</dbReference>
<dbReference type="OrthoDB" id="1550679at2"/>
<dbReference type="AlphaFoldDB" id="A0A1R1MKA2"/>
<dbReference type="PIRSF" id="PIRSF037016">
    <property type="entry name" value="Pseudouridin_synth_euk_prd"/>
    <property type="match status" value="1"/>
</dbReference>
<dbReference type="Gene3D" id="3.30.2350.20">
    <property type="entry name" value="TruD, catalytic domain"/>
    <property type="match status" value="2"/>
</dbReference>
<dbReference type="NCBIfam" id="TIGR00094">
    <property type="entry name" value="tRNA_TruD_broad"/>
    <property type="match status" value="1"/>
</dbReference>
<dbReference type="GO" id="GO:0031119">
    <property type="term" value="P:tRNA pseudouridine synthesis"/>
    <property type="evidence" value="ECO:0007669"/>
    <property type="project" value="UniProtKB-UniRule"/>
</dbReference>
<comment type="caution">
    <text evidence="6">The sequence shown here is derived from an EMBL/GenBank/DDBJ whole genome shotgun (WGS) entry which is preliminary data.</text>
</comment>
<proteinExistence type="inferred from homology"/>
<name>A0A1R1MKA2_9BACT</name>
<dbReference type="SUPFAM" id="SSF55120">
    <property type="entry name" value="Pseudouridine synthase"/>
    <property type="match status" value="1"/>
</dbReference>
<evidence type="ECO:0000256" key="2">
    <source>
        <dbReference type="ARBA" id="ARBA00022694"/>
    </source>
</evidence>
<organism evidence="6 7">
    <name type="scientific">Desulfurobacterium indicum</name>
    <dbReference type="NCBI Taxonomy" id="1914305"/>
    <lineage>
        <taxon>Bacteria</taxon>
        <taxon>Pseudomonadati</taxon>
        <taxon>Aquificota</taxon>
        <taxon>Aquificia</taxon>
        <taxon>Desulfurobacteriales</taxon>
        <taxon>Desulfurobacteriaceae</taxon>
        <taxon>Desulfurobacterium</taxon>
    </lineage>
</organism>
<evidence type="ECO:0000313" key="7">
    <source>
        <dbReference type="Proteomes" id="UP000187408"/>
    </source>
</evidence>
<dbReference type="PROSITE" id="PS01268">
    <property type="entry name" value="UPF0024"/>
    <property type="match status" value="1"/>
</dbReference>
<protein>
    <recommendedName>
        <fullName evidence="4">tRNA pseudouridine synthase D</fullName>
        <ecNumber evidence="4">5.4.99.27</ecNumber>
    </recommendedName>
    <alternativeName>
        <fullName evidence="4">tRNA pseudouridine(13) synthase</fullName>
    </alternativeName>
    <alternativeName>
        <fullName evidence="4">tRNA pseudouridylate synthase D</fullName>
    </alternativeName>
    <alternativeName>
        <fullName evidence="4">tRNA-uridine isomerase D</fullName>
    </alternativeName>
</protein>
<evidence type="ECO:0000259" key="5">
    <source>
        <dbReference type="PROSITE" id="PS50984"/>
    </source>
</evidence>
<sequence>MKLYSHIKKAPEYFIVEELPRLEIASDGKYDVFLLQKRNTSTLEAVRIISKLLKIPLKTIGFAGLKDKYAVTTQYITLPSGTISEEEIQFVNNGRWQIGKERKNSFFKIKFLGRTNRPLSLGEIEGNKFTIKVRNFEKSMREKFYRNFQTIKLYGFPNYFGEQRFGSVKSRDDFVLRYLLKGNFEEALKVYFLGKEKINVITSWQNIYKILKPTLEEYEKDLLKGLIRGLPAEKAFRILPKNIRIMFNFAFQSYLFNRFLGEYIKQKYPHIQIPFINNWKLYFYTEVEDFEKLKGLKIPYIGYEFPPEDPLLRKIIRKIFKEEKIDPATFNTEIAGIKVMTDGERKAIVIPKNFKIISKTKKEVTLEFILPLGAYATILLRNLLAV</sequence>
<dbReference type="InterPro" id="IPR001656">
    <property type="entry name" value="PsdUridine_synth_TruD"/>
</dbReference>
<keyword evidence="7" id="KW-1185">Reference proteome</keyword>
<dbReference type="EC" id="5.4.99.27" evidence="4"/>
<accession>A0A1R1MKA2</accession>
<dbReference type="Proteomes" id="UP000187408">
    <property type="component" value="Unassembled WGS sequence"/>
</dbReference>
<evidence type="ECO:0000256" key="3">
    <source>
        <dbReference type="ARBA" id="ARBA00023235"/>
    </source>
</evidence>
<evidence type="ECO:0000256" key="4">
    <source>
        <dbReference type="HAMAP-Rule" id="MF_01082"/>
    </source>
</evidence>
<evidence type="ECO:0000313" key="6">
    <source>
        <dbReference type="EMBL" id="OMH40193.1"/>
    </source>
</evidence>
<comment type="function">
    <text evidence="4">Responsible for synthesis of pseudouridine from uracil-13 in transfer RNAs.</text>
</comment>
<dbReference type="Pfam" id="PF01142">
    <property type="entry name" value="TruD"/>
    <property type="match status" value="2"/>
</dbReference>
<dbReference type="RefSeq" id="WP_076713287.1">
    <property type="nucleotide sequence ID" value="NZ_MOEN01000024.1"/>
</dbReference>
<dbReference type="InterPro" id="IPR020103">
    <property type="entry name" value="PsdUridine_synth_cat_dom_sf"/>
</dbReference>
<dbReference type="InterPro" id="IPR011760">
    <property type="entry name" value="PsdUridine_synth_TruD_insert"/>
</dbReference>
<dbReference type="PANTHER" id="PTHR13326">
    <property type="entry name" value="TRNA PSEUDOURIDINE SYNTHASE D"/>
    <property type="match status" value="1"/>
</dbReference>
<dbReference type="InterPro" id="IPR042214">
    <property type="entry name" value="TruD_catalytic"/>
</dbReference>
<keyword evidence="3 4" id="KW-0413">Isomerase</keyword>
<evidence type="ECO:0000256" key="1">
    <source>
        <dbReference type="ARBA" id="ARBA00007953"/>
    </source>
</evidence>
<dbReference type="GO" id="GO:0003723">
    <property type="term" value="F:RNA binding"/>
    <property type="evidence" value="ECO:0007669"/>
    <property type="project" value="InterPro"/>
</dbReference>
<dbReference type="PROSITE" id="PS50984">
    <property type="entry name" value="TRUD"/>
    <property type="match status" value="1"/>
</dbReference>
<dbReference type="EMBL" id="MOEN01000024">
    <property type="protein sequence ID" value="OMH40193.1"/>
    <property type="molecule type" value="Genomic_DNA"/>
</dbReference>
<reference evidence="6 7" key="1">
    <citation type="submission" date="2016-10" db="EMBL/GenBank/DDBJ databases">
        <title>Genome sequence of a sulfur-reducing bacterium Desulfurobacterium indicum K6013.</title>
        <authorList>
            <person name="Cao J."/>
            <person name="Shao Z."/>
            <person name="Alain K."/>
            <person name="Jebbar M."/>
        </authorList>
    </citation>
    <scope>NUCLEOTIDE SEQUENCE [LARGE SCALE GENOMIC DNA]</scope>
    <source>
        <strain evidence="6 7">K6013</strain>
    </source>
</reference>
<comment type="catalytic activity">
    <reaction evidence="4">
        <text>uridine(13) in tRNA = pseudouridine(13) in tRNA</text>
        <dbReference type="Rhea" id="RHEA:42540"/>
        <dbReference type="Rhea" id="RHEA-COMP:10105"/>
        <dbReference type="Rhea" id="RHEA-COMP:10106"/>
        <dbReference type="ChEBI" id="CHEBI:65314"/>
        <dbReference type="ChEBI" id="CHEBI:65315"/>
        <dbReference type="EC" id="5.4.99.27"/>
    </reaction>
</comment>
<gene>
    <name evidence="4" type="primary">truD</name>
    <name evidence="6" type="ORF">BLW93_06485</name>
</gene>
<feature type="domain" description="TRUD" evidence="5">
    <location>
        <begin position="155"/>
        <end position="350"/>
    </location>
</feature>
<dbReference type="InterPro" id="IPR020119">
    <property type="entry name" value="PsdUridine_synth_TruD_CS"/>
</dbReference>
<feature type="active site" description="Nucleophile" evidence="4">
    <location>
        <position position="67"/>
    </location>
</feature>